<keyword evidence="2" id="KW-1185">Reference proteome</keyword>
<sequence>MTIPPEKVHLVAKYVTKKLYKNEAEAMEVAKDLAQNLLADKSIVRSAPLGFAQVDIVPNDRQEVADVLSEAIKCAGLKNRSRRRFRRADDDESTKGVPTEGRSFTSILLKKSGEFYLITIHVFAVFVAFLLGNVAGTLLAALCTVAGTLQLCAEMCCGCPTKFTPNEGCLNGFVAGFGTVSYAALWLIEMPLMCCNPISDHEDLRKKLQKALDKIIDF</sequence>
<evidence type="ECO:0000313" key="3">
    <source>
        <dbReference type="WBParaSite" id="Gr19_v10_g100.t1"/>
    </source>
</evidence>
<dbReference type="WBParaSite" id="Gr19_v10_g100.t1">
    <property type="protein sequence ID" value="Gr19_v10_g100.t1"/>
    <property type="gene ID" value="Gr19_v10_g100"/>
</dbReference>
<protein>
    <submittedName>
        <fullName evidence="3">Uncharacterized protein</fullName>
    </submittedName>
</protein>
<evidence type="ECO:0000256" key="1">
    <source>
        <dbReference type="SAM" id="Phobius"/>
    </source>
</evidence>
<dbReference type="AlphaFoldDB" id="A0A914GNM0"/>
<keyword evidence="1" id="KW-1133">Transmembrane helix</keyword>
<organism evidence="2 3">
    <name type="scientific">Globodera rostochiensis</name>
    <name type="common">Golden nematode worm</name>
    <name type="synonym">Heterodera rostochiensis</name>
    <dbReference type="NCBI Taxonomy" id="31243"/>
    <lineage>
        <taxon>Eukaryota</taxon>
        <taxon>Metazoa</taxon>
        <taxon>Ecdysozoa</taxon>
        <taxon>Nematoda</taxon>
        <taxon>Chromadorea</taxon>
        <taxon>Rhabditida</taxon>
        <taxon>Tylenchina</taxon>
        <taxon>Tylenchomorpha</taxon>
        <taxon>Tylenchoidea</taxon>
        <taxon>Heteroderidae</taxon>
        <taxon>Heteroderinae</taxon>
        <taxon>Globodera</taxon>
    </lineage>
</organism>
<name>A0A914GNM0_GLORO</name>
<feature type="transmembrane region" description="Helical" evidence="1">
    <location>
        <begin position="169"/>
        <end position="188"/>
    </location>
</feature>
<reference evidence="3" key="1">
    <citation type="submission" date="2022-11" db="UniProtKB">
        <authorList>
            <consortium name="WormBaseParasite"/>
        </authorList>
    </citation>
    <scope>IDENTIFICATION</scope>
</reference>
<accession>A0A914GNM0</accession>
<proteinExistence type="predicted"/>
<keyword evidence="1" id="KW-0812">Transmembrane</keyword>
<keyword evidence="1" id="KW-0472">Membrane</keyword>
<evidence type="ECO:0000313" key="2">
    <source>
        <dbReference type="Proteomes" id="UP000887572"/>
    </source>
</evidence>
<dbReference type="Proteomes" id="UP000887572">
    <property type="component" value="Unplaced"/>
</dbReference>